<name>A0A179HEW0_PURLI</name>
<gene>
    <name evidence="2" type="ORF">VFPBJ_02074</name>
</gene>
<feature type="region of interest" description="Disordered" evidence="1">
    <location>
        <begin position="1"/>
        <end position="62"/>
    </location>
</feature>
<dbReference type="AlphaFoldDB" id="A0A179HEW0"/>
<evidence type="ECO:0000313" key="2">
    <source>
        <dbReference type="EMBL" id="OAQ88033.1"/>
    </source>
</evidence>
<accession>A0A179HEW0</accession>
<reference evidence="2 3" key="1">
    <citation type="submission" date="2016-01" db="EMBL/GenBank/DDBJ databases">
        <title>Biosynthesis of antibiotic leucinostatins and their inhibition on Phytophthora in bio-control Purpureocillium lilacinum.</title>
        <authorList>
            <person name="Wang G."/>
            <person name="Liu Z."/>
            <person name="Lin R."/>
            <person name="Li E."/>
            <person name="Mao Z."/>
            <person name="Ling J."/>
            <person name="Yin W."/>
            <person name="Xie B."/>
        </authorList>
    </citation>
    <scope>NUCLEOTIDE SEQUENCE [LARGE SCALE GENOMIC DNA]</scope>
    <source>
        <strain evidence="2">PLBJ-1</strain>
    </source>
</reference>
<evidence type="ECO:0000313" key="3">
    <source>
        <dbReference type="Proteomes" id="UP000078240"/>
    </source>
</evidence>
<organism evidence="2 3">
    <name type="scientific">Purpureocillium lilacinum</name>
    <name type="common">Paecilomyces lilacinus</name>
    <dbReference type="NCBI Taxonomy" id="33203"/>
    <lineage>
        <taxon>Eukaryota</taxon>
        <taxon>Fungi</taxon>
        <taxon>Dikarya</taxon>
        <taxon>Ascomycota</taxon>
        <taxon>Pezizomycotina</taxon>
        <taxon>Sordariomycetes</taxon>
        <taxon>Hypocreomycetidae</taxon>
        <taxon>Hypocreales</taxon>
        <taxon>Ophiocordycipitaceae</taxon>
        <taxon>Purpureocillium</taxon>
    </lineage>
</organism>
<proteinExistence type="predicted"/>
<sequence>MAVFSKPTWRRPVMDATRRSTAKAGLVRDALGPTRRPKRCSGSRREVSARTTGTGIAAPRRSNRVTDRVAKGPGFLRWGDWEHTNLMCCSSSSSSSNKLWVRARQLHALGSVCFNRPLPTVFPQGLKLEWWHKNCNPEINSRGVVAFGSQPAPQFRLFSCVISRPFGSPSSTVELSQPHAHPLITG</sequence>
<evidence type="ECO:0000256" key="1">
    <source>
        <dbReference type="SAM" id="MobiDB-lite"/>
    </source>
</evidence>
<dbReference type="EMBL" id="LSBH01000001">
    <property type="protein sequence ID" value="OAQ88033.1"/>
    <property type="molecule type" value="Genomic_DNA"/>
</dbReference>
<dbReference type="Proteomes" id="UP000078240">
    <property type="component" value="Unassembled WGS sequence"/>
</dbReference>
<comment type="caution">
    <text evidence="2">The sequence shown here is derived from an EMBL/GenBank/DDBJ whole genome shotgun (WGS) entry which is preliminary data.</text>
</comment>
<protein>
    <submittedName>
        <fullName evidence="2">Uncharacterized protein</fullName>
    </submittedName>
</protein>